<name>A0A1K1SR76_9PSEU</name>
<organism evidence="2 3">
    <name type="scientific">Amycolatopsis australiensis</name>
    <dbReference type="NCBI Taxonomy" id="546364"/>
    <lineage>
        <taxon>Bacteria</taxon>
        <taxon>Bacillati</taxon>
        <taxon>Actinomycetota</taxon>
        <taxon>Actinomycetes</taxon>
        <taxon>Pseudonocardiales</taxon>
        <taxon>Pseudonocardiaceae</taxon>
        <taxon>Amycolatopsis</taxon>
    </lineage>
</organism>
<evidence type="ECO:0000313" key="3">
    <source>
        <dbReference type="Proteomes" id="UP000182740"/>
    </source>
</evidence>
<evidence type="ECO:0000313" key="2">
    <source>
        <dbReference type="EMBL" id="SFW86381.1"/>
    </source>
</evidence>
<accession>A0A1K1SR76</accession>
<dbReference type="OrthoDB" id="4632815at2"/>
<dbReference type="Pfam" id="PF05368">
    <property type="entry name" value="NmrA"/>
    <property type="match status" value="1"/>
</dbReference>
<dbReference type="EMBL" id="FPJG01000006">
    <property type="protein sequence ID" value="SFW86381.1"/>
    <property type="molecule type" value="Genomic_DNA"/>
</dbReference>
<protein>
    <submittedName>
        <fullName evidence="2">Uncharacterized conserved protein YbjT, contains NAD(P)-binding and DUF2867 domains</fullName>
    </submittedName>
</protein>
<dbReference type="InterPro" id="IPR051604">
    <property type="entry name" value="Ergot_Alk_Oxidoreductase"/>
</dbReference>
<dbReference type="InterPro" id="IPR008030">
    <property type="entry name" value="NmrA-like"/>
</dbReference>
<sequence length="298" mass="31578">MILLTGATGLTGSAVLRACVDGGLPVRALVRDRAKAAGFPDGVDVVAGDLLAPPASAFDGVDRALLISSADERLVETQQAFIDAAERAGVGHVVKLSGRGCRSSSGFRFARMHAEVERYLAGSGLAWSVLRPSQFMPVYFREVPSIRRDGVLALPMGDAKLAPVDVGDIARVAVALLRGEGDDGGRYELTGPEALTMTEVAARISAVAGRPVRYVDADPAAKRAELLAAGIPAFFADAMDELFAERRTGAEESRVDLGTHERFGVRPTTFAEFARRHAAVFRGEAPPTHLWASGWQPA</sequence>
<dbReference type="STRING" id="546364.SAMN04489730_6374"/>
<dbReference type="Gene3D" id="3.90.25.10">
    <property type="entry name" value="UDP-galactose 4-epimerase, domain 1"/>
    <property type="match status" value="1"/>
</dbReference>
<dbReference type="SUPFAM" id="SSF51735">
    <property type="entry name" value="NAD(P)-binding Rossmann-fold domains"/>
    <property type="match status" value="1"/>
</dbReference>
<dbReference type="RefSeq" id="WP_072479714.1">
    <property type="nucleotide sequence ID" value="NZ_FPJG01000006.1"/>
</dbReference>
<dbReference type="Proteomes" id="UP000182740">
    <property type="component" value="Unassembled WGS sequence"/>
</dbReference>
<evidence type="ECO:0000259" key="1">
    <source>
        <dbReference type="Pfam" id="PF05368"/>
    </source>
</evidence>
<dbReference type="InterPro" id="IPR036291">
    <property type="entry name" value="NAD(P)-bd_dom_sf"/>
</dbReference>
<dbReference type="CDD" id="cd05269">
    <property type="entry name" value="TMR_SDR_a"/>
    <property type="match status" value="1"/>
</dbReference>
<dbReference type="PANTHER" id="PTHR43162:SF1">
    <property type="entry name" value="PRESTALK A DIFFERENTIATION PROTEIN A"/>
    <property type="match status" value="1"/>
</dbReference>
<dbReference type="PANTHER" id="PTHR43162">
    <property type="match status" value="1"/>
</dbReference>
<dbReference type="AlphaFoldDB" id="A0A1K1SR76"/>
<keyword evidence="3" id="KW-1185">Reference proteome</keyword>
<feature type="domain" description="NmrA-like" evidence="1">
    <location>
        <begin position="2"/>
        <end position="273"/>
    </location>
</feature>
<gene>
    <name evidence="2" type="ORF">SAMN04489730_6374</name>
</gene>
<dbReference type="Gene3D" id="3.40.50.720">
    <property type="entry name" value="NAD(P)-binding Rossmann-like Domain"/>
    <property type="match status" value="1"/>
</dbReference>
<reference evidence="3" key="1">
    <citation type="submission" date="2016-11" db="EMBL/GenBank/DDBJ databases">
        <authorList>
            <person name="Varghese N."/>
            <person name="Submissions S."/>
        </authorList>
    </citation>
    <scope>NUCLEOTIDE SEQUENCE [LARGE SCALE GENOMIC DNA]</scope>
    <source>
        <strain evidence="3">DSM 44671</strain>
    </source>
</reference>
<proteinExistence type="predicted"/>